<organism evidence="3 4">
    <name type="scientific">Orrella marina</name>
    <dbReference type="NCBI Taxonomy" id="2163011"/>
    <lineage>
        <taxon>Bacteria</taxon>
        <taxon>Pseudomonadati</taxon>
        <taxon>Pseudomonadota</taxon>
        <taxon>Betaproteobacteria</taxon>
        <taxon>Burkholderiales</taxon>
        <taxon>Alcaligenaceae</taxon>
        <taxon>Orrella</taxon>
    </lineage>
</organism>
<keyword evidence="1" id="KW-0378">Hydrolase</keyword>
<evidence type="ECO:0000256" key="1">
    <source>
        <dbReference type="ARBA" id="ARBA00022839"/>
    </source>
</evidence>
<protein>
    <submittedName>
        <fullName evidence="3">Ribonuclease II</fullName>
    </submittedName>
</protein>
<sequence>MFVLFEEGSQFKAALIREEAPTTLQIESDSGKRSKIKRSNCILTFASPQPQELLDQAQSMASEVDPEFLWEVAPEDEFEIQTLAAEYYGHEPVATEVTALLFGVHNAPVYFHRRGKGRYRRAPEEILKAALAAQEKKRLQLEQQQAWAQQLLQGELPAEVAEQALLLVTRPDKNGQVWKAVSLACEESGKTPDRLLLDCGAWPHELALHRARFMAANFPKGTGFGSVQSEFVHDDLPLADVTAYSVDDISTTEIDDALSVREIDDGWLEVGIHVAVPALGVTRDSELDRIARDRMSTVYMPGEKIPMQPDGVIDSYSLFAGKPVPALSLYVQAHPESGEVRQYQTRLERVILTNNLRHNELDAVITTETIENNDSDLPYESWLRPLWKLSKALSAVRDQRRGKPQRNDRVDYSFYVDGPADDPDSPVRIEPRKRNAPLDLLVAEYMILANEIWGKSLADHNLPGVYRSQQTGRVRMSTHALAHEAIGVAQYAWCTSPLRRYVDLVNQRQLVAMAQHGVSAPLVAPYKPKDADLFALISAFEAQYAVWSEFQQQMERYWCIRWMRQNKHFAFKGQVIRDDLVRLEGLPLVLNVSAMPELARATPVEIEVTGCDELTLLIQAQFVRAETTEAVS</sequence>
<dbReference type="PANTHER" id="PTHR23355">
    <property type="entry name" value="RIBONUCLEASE"/>
    <property type="match status" value="1"/>
</dbReference>
<dbReference type="GO" id="GO:0006402">
    <property type="term" value="P:mRNA catabolic process"/>
    <property type="evidence" value="ECO:0007669"/>
    <property type="project" value="TreeGrafter"/>
</dbReference>
<dbReference type="OrthoDB" id="5288992at2"/>
<dbReference type="SUPFAM" id="SSF50249">
    <property type="entry name" value="Nucleic acid-binding proteins"/>
    <property type="match status" value="1"/>
</dbReference>
<dbReference type="InterPro" id="IPR022966">
    <property type="entry name" value="RNase_II/R_CS"/>
</dbReference>
<dbReference type="GO" id="GO:0005829">
    <property type="term" value="C:cytosol"/>
    <property type="evidence" value="ECO:0007669"/>
    <property type="project" value="TreeGrafter"/>
</dbReference>
<dbReference type="PROSITE" id="PS01175">
    <property type="entry name" value="RIBONUCLEASE_II"/>
    <property type="match status" value="1"/>
</dbReference>
<dbReference type="KEGG" id="boz:DBV39_17050"/>
<dbReference type="GO" id="GO:0003723">
    <property type="term" value="F:RNA binding"/>
    <property type="evidence" value="ECO:0007669"/>
    <property type="project" value="InterPro"/>
</dbReference>
<gene>
    <name evidence="3" type="ORF">DBV39_17050</name>
</gene>
<dbReference type="SMART" id="SM00955">
    <property type="entry name" value="RNB"/>
    <property type="match status" value="1"/>
</dbReference>
<accession>A0A2R4XMY0</accession>
<keyword evidence="1" id="KW-0269">Exonuclease</keyword>
<dbReference type="InterPro" id="IPR001900">
    <property type="entry name" value="RNase_II/R"/>
</dbReference>
<reference evidence="3 4" key="1">
    <citation type="submission" date="2018-04" db="EMBL/GenBank/DDBJ databases">
        <title>Bordetella sp. HZ20 isolated from seawater.</title>
        <authorList>
            <person name="Sun C."/>
        </authorList>
    </citation>
    <scope>NUCLEOTIDE SEQUENCE [LARGE SCALE GENOMIC DNA]</scope>
    <source>
        <strain evidence="3 4">HZ20</strain>
    </source>
</reference>
<dbReference type="GO" id="GO:0004527">
    <property type="term" value="F:exonuclease activity"/>
    <property type="evidence" value="ECO:0007669"/>
    <property type="project" value="UniProtKB-KW"/>
</dbReference>
<proteinExistence type="predicted"/>
<evidence type="ECO:0000259" key="2">
    <source>
        <dbReference type="SMART" id="SM00955"/>
    </source>
</evidence>
<keyword evidence="4" id="KW-1185">Reference proteome</keyword>
<evidence type="ECO:0000313" key="4">
    <source>
        <dbReference type="Proteomes" id="UP000244571"/>
    </source>
</evidence>
<dbReference type="EMBL" id="CP028901">
    <property type="protein sequence ID" value="AWB35157.1"/>
    <property type="molecule type" value="Genomic_DNA"/>
</dbReference>
<feature type="domain" description="RNB" evidence="2">
    <location>
        <begin position="235"/>
        <end position="516"/>
    </location>
</feature>
<dbReference type="PANTHER" id="PTHR23355:SF9">
    <property type="entry name" value="DIS3-LIKE EXONUCLEASE 2"/>
    <property type="match status" value="1"/>
</dbReference>
<keyword evidence="1" id="KW-0540">Nuclease</keyword>
<dbReference type="InterPro" id="IPR050180">
    <property type="entry name" value="RNR_Ribonuclease"/>
</dbReference>
<dbReference type="Proteomes" id="UP000244571">
    <property type="component" value="Chromosome"/>
</dbReference>
<dbReference type="AlphaFoldDB" id="A0A2R4XMY0"/>
<evidence type="ECO:0000313" key="3">
    <source>
        <dbReference type="EMBL" id="AWB35157.1"/>
    </source>
</evidence>
<dbReference type="RefSeq" id="WP_108622567.1">
    <property type="nucleotide sequence ID" value="NZ_CP028901.1"/>
</dbReference>
<dbReference type="InterPro" id="IPR012340">
    <property type="entry name" value="NA-bd_OB-fold"/>
</dbReference>
<name>A0A2R4XMY0_9BURK</name>
<dbReference type="Pfam" id="PF00773">
    <property type="entry name" value="RNB"/>
    <property type="match status" value="2"/>
</dbReference>
<dbReference type="GO" id="GO:0004540">
    <property type="term" value="F:RNA nuclease activity"/>
    <property type="evidence" value="ECO:0007669"/>
    <property type="project" value="InterPro"/>
</dbReference>